<evidence type="ECO:0000313" key="4">
    <source>
        <dbReference type="EMBL" id="GGA75223.1"/>
    </source>
</evidence>
<dbReference type="InterPro" id="IPR000253">
    <property type="entry name" value="FHA_dom"/>
</dbReference>
<accession>A0ABQ1HFM9</accession>
<protein>
    <recommendedName>
        <fullName evidence="3">FHA domain-containing protein</fullName>
    </recommendedName>
</protein>
<keyword evidence="2" id="KW-1133">Transmembrane helix</keyword>
<sequence length="288" mass="30360">MQLTFPNGEHPSVPLQGEVAVGTRPGLRVSLPGSGLAAHHASFVSDRRGLWLRVPNGAPGVHLNARPVSRLAQLRPGDLVCLDKLRVVVKGDEQPAIEQRIPSAAPASLGDAQRVAASRVVLRGLSGPHFGRCHTLTDPRVLGRSSAADIRLEDPAVAERHAVVELHGDRVILRSLAPGKDATWVNGVPVADAVLSPGDQVVIEQHRFVLEAPGLPLRGQAGLGKSAATPHTQTMRAVDVPVAPDPPPAADPADPNAPRERDPNSLWWLIAAATILAASLTMLLVYAP</sequence>
<dbReference type="Proteomes" id="UP000623419">
    <property type="component" value="Unassembled WGS sequence"/>
</dbReference>
<dbReference type="CDD" id="cd00060">
    <property type="entry name" value="FHA"/>
    <property type="match status" value="2"/>
</dbReference>
<keyword evidence="5" id="KW-1185">Reference proteome</keyword>
<evidence type="ECO:0000256" key="2">
    <source>
        <dbReference type="SAM" id="Phobius"/>
    </source>
</evidence>
<proteinExistence type="predicted"/>
<dbReference type="SMART" id="SM00240">
    <property type="entry name" value="FHA"/>
    <property type="match status" value="2"/>
</dbReference>
<comment type="caution">
    <text evidence="4">The sequence shown here is derived from an EMBL/GenBank/DDBJ whole genome shotgun (WGS) entry which is preliminary data.</text>
</comment>
<dbReference type="Pfam" id="PF00498">
    <property type="entry name" value="FHA"/>
    <property type="match status" value="1"/>
</dbReference>
<name>A0ABQ1HFM9_9GAMM</name>
<feature type="domain" description="FHA" evidence="3">
    <location>
        <begin position="140"/>
        <end position="190"/>
    </location>
</feature>
<keyword evidence="2" id="KW-0472">Membrane</keyword>
<dbReference type="SUPFAM" id="SSF49879">
    <property type="entry name" value="SMAD/FHA domain"/>
    <property type="match status" value="2"/>
</dbReference>
<dbReference type="RefSeq" id="WP_188662177.1">
    <property type="nucleotide sequence ID" value="NZ_BMKC01000001.1"/>
</dbReference>
<evidence type="ECO:0000313" key="5">
    <source>
        <dbReference type="Proteomes" id="UP000623419"/>
    </source>
</evidence>
<dbReference type="PROSITE" id="PS50006">
    <property type="entry name" value="FHA_DOMAIN"/>
    <property type="match status" value="1"/>
</dbReference>
<reference evidence="5" key="1">
    <citation type="journal article" date="2019" name="Int. J. Syst. Evol. Microbiol.">
        <title>The Global Catalogue of Microorganisms (GCM) 10K type strain sequencing project: providing services to taxonomists for standard genome sequencing and annotation.</title>
        <authorList>
            <consortium name="The Broad Institute Genomics Platform"/>
            <consortium name="The Broad Institute Genome Sequencing Center for Infectious Disease"/>
            <person name="Wu L."/>
            <person name="Ma J."/>
        </authorList>
    </citation>
    <scope>NUCLEOTIDE SEQUENCE [LARGE SCALE GENOMIC DNA]</scope>
    <source>
        <strain evidence="5">CGMCC 1.15905</strain>
    </source>
</reference>
<dbReference type="Gene3D" id="2.60.200.20">
    <property type="match status" value="2"/>
</dbReference>
<evidence type="ECO:0000256" key="1">
    <source>
        <dbReference type="SAM" id="MobiDB-lite"/>
    </source>
</evidence>
<keyword evidence="2" id="KW-0812">Transmembrane</keyword>
<dbReference type="InterPro" id="IPR008984">
    <property type="entry name" value="SMAD_FHA_dom_sf"/>
</dbReference>
<organism evidence="4 5">
    <name type="scientific">Arenimonas soli</name>
    <dbReference type="NCBI Taxonomy" id="2269504"/>
    <lineage>
        <taxon>Bacteria</taxon>
        <taxon>Pseudomonadati</taxon>
        <taxon>Pseudomonadota</taxon>
        <taxon>Gammaproteobacteria</taxon>
        <taxon>Lysobacterales</taxon>
        <taxon>Lysobacteraceae</taxon>
        <taxon>Arenimonas</taxon>
    </lineage>
</organism>
<gene>
    <name evidence="4" type="ORF">GCM10011521_11740</name>
</gene>
<feature type="transmembrane region" description="Helical" evidence="2">
    <location>
        <begin position="266"/>
        <end position="287"/>
    </location>
</feature>
<feature type="region of interest" description="Disordered" evidence="1">
    <location>
        <begin position="239"/>
        <end position="261"/>
    </location>
</feature>
<evidence type="ECO:0000259" key="3">
    <source>
        <dbReference type="PROSITE" id="PS50006"/>
    </source>
</evidence>
<dbReference type="EMBL" id="BMKC01000001">
    <property type="protein sequence ID" value="GGA75223.1"/>
    <property type="molecule type" value="Genomic_DNA"/>
</dbReference>